<proteinExistence type="inferred from homology"/>
<protein>
    <recommendedName>
        <fullName evidence="4">Lysine N-acyltransferase MbtK</fullName>
    </recommendedName>
    <alternativeName>
        <fullName evidence="5">Mycobactin synthase protein K</fullName>
    </alternativeName>
</protein>
<organism evidence="8 9">
    <name type="scientific">Isoptericola luteus</name>
    <dbReference type="NCBI Taxonomy" id="2879484"/>
    <lineage>
        <taxon>Bacteria</taxon>
        <taxon>Bacillati</taxon>
        <taxon>Actinomycetota</taxon>
        <taxon>Actinomycetes</taxon>
        <taxon>Micrococcales</taxon>
        <taxon>Promicromonosporaceae</taxon>
        <taxon>Isoptericola</taxon>
    </lineage>
</organism>
<dbReference type="Gene3D" id="3.40.630.30">
    <property type="match status" value="1"/>
</dbReference>
<dbReference type="Gene3D" id="1.10.510.40">
    <property type="match status" value="1"/>
</dbReference>
<evidence type="ECO:0000313" key="8">
    <source>
        <dbReference type="EMBL" id="MCA5892707.1"/>
    </source>
</evidence>
<comment type="pathway">
    <text evidence="2">Siderophore biosynthesis; mycobactin biosynthesis.</text>
</comment>
<dbReference type="InterPro" id="IPR007310">
    <property type="entry name" value="Aerobactin_biosyn_IucA/IucC_N"/>
</dbReference>
<keyword evidence="8" id="KW-0808">Transferase</keyword>
<evidence type="ECO:0000256" key="6">
    <source>
        <dbReference type="SAM" id="MobiDB-lite"/>
    </source>
</evidence>
<dbReference type="RefSeq" id="WP_225564464.1">
    <property type="nucleotide sequence ID" value="NZ_JAIXCQ010000002.1"/>
</dbReference>
<dbReference type="Pfam" id="PF04183">
    <property type="entry name" value="IucA_IucC"/>
    <property type="match status" value="1"/>
</dbReference>
<dbReference type="Pfam" id="PF06276">
    <property type="entry name" value="FhuF"/>
    <property type="match status" value="1"/>
</dbReference>
<comment type="caution">
    <text evidence="8">The sequence shown here is derived from an EMBL/GenBank/DDBJ whole genome shotgun (WGS) entry which is preliminary data.</text>
</comment>
<dbReference type="PANTHER" id="PTHR34384:SF6">
    <property type="entry name" value="STAPHYLOFERRIN B SYNTHASE"/>
    <property type="match status" value="1"/>
</dbReference>
<evidence type="ECO:0000256" key="4">
    <source>
        <dbReference type="ARBA" id="ARBA00020586"/>
    </source>
</evidence>
<feature type="compositionally biased region" description="Basic and acidic residues" evidence="6">
    <location>
        <begin position="251"/>
        <end position="260"/>
    </location>
</feature>
<dbReference type="SMART" id="SM01006">
    <property type="entry name" value="AlcB"/>
    <property type="match status" value="1"/>
</dbReference>
<feature type="region of interest" description="Disordered" evidence="6">
    <location>
        <begin position="399"/>
        <end position="421"/>
    </location>
</feature>
<dbReference type="SUPFAM" id="SSF55729">
    <property type="entry name" value="Acyl-CoA N-acyltransferases (Nat)"/>
    <property type="match status" value="1"/>
</dbReference>
<sequence length="874" mass="93513">MTAATETTAATATADVPAVPHPAFASQAPRVGVLTLEPVDPARDAATVHAWLAHPASVFWRMGHLGAAEVRDYLTVVVADAHQDAWLGCVDGAPTFYVETYDPAHGPLAGVHEPVPGDLGMHLLVAPPPLDRAHRTRGLTDAVMRAVVEFCLAPRPAGRGAARVVVEPDVANRAVAAKNAAAGFRVLRHVDVTDGGHTKRAALSVCTREDFAASPLGPGVDAAPHLRPDLAEAAHRHLAAKVLGELAHERLFRPTPDRCGRGGGGGGGPPAPAPPPPPPPPPAHNDQGWGGGAGGASRPTGYALALDGVTYRFAARTFALEHWVVDPASITRTAGRAELPVDVLELVVELQPLLSIPDDLVATYLEELSATLAAACAKRERELAGGSPQVPALVATLAPAPAAHDTDDEADDEADDDARRRADAFQETEAAMTEGHPGFVANNGRIGFSLDDYRAYAPERGQRLRLMWLAARREHTHLALAADQSERRLYDAELSGAERAAFGDRLAARGLDRADYLYLPVHPWQWQHRVPITFAADVARDDLVPLGPGADEYQPQQSIRTLFNRTRPGRHYVKTALAIQNMGFLRGLSPAYMRATPAINDWVADVVDSDPTLGAAGFRILREVASVGYTGDVYHRTARPSAHRKMLAALWRESPLPRTGPGERLVTMAALLHRDAAGTALVTSLVRASGVEPQRWLQAYLDAYLYPVVHCLLAHRLAFMPHGENLVLVLRDGVVRRALMKDVGEEVSVLSGGAGLPPQVARIGTTVDDDEQALAVFTDVFDGVLRHLAGILAVDGVLAEDRFWATVRATLDRHRDEHPGVGAGVDLRAPRFAHSCLNRLQLRNTLQMVDLADQSASLLYAGSMANPVADGAWS</sequence>
<dbReference type="EMBL" id="JAIXCQ010000002">
    <property type="protein sequence ID" value="MCA5892707.1"/>
    <property type="molecule type" value="Genomic_DNA"/>
</dbReference>
<dbReference type="PANTHER" id="PTHR34384">
    <property type="entry name" value="L-2,3-DIAMINOPROPANOATE--CITRATE LIGASE"/>
    <property type="match status" value="1"/>
</dbReference>
<feature type="compositionally biased region" description="Pro residues" evidence="6">
    <location>
        <begin position="269"/>
        <end position="283"/>
    </location>
</feature>
<evidence type="ECO:0000256" key="3">
    <source>
        <dbReference type="ARBA" id="ARBA00007832"/>
    </source>
</evidence>
<dbReference type="InterPro" id="IPR019432">
    <property type="entry name" value="Acyltransferase_MbtK/IucB-like"/>
</dbReference>
<comment type="similarity">
    <text evidence="3">Belongs to the IucA/IucC family.</text>
</comment>
<keyword evidence="9" id="KW-1185">Reference proteome</keyword>
<reference evidence="8 9" key="1">
    <citation type="submission" date="2021-09" db="EMBL/GenBank/DDBJ databases">
        <title>Isoptericola luteus sp. nov., a novel bacterium isolated from Harbin, the capital city of Heilongjiang province.</title>
        <authorList>
            <person name="Li J."/>
        </authorList>
    </citation>
    <scope>NUCLEOTIDE SEQUENCE [LARGE SCALE GENOMIC DNA]</scope>
    <source>
        <strain evidence="8 9">NEAU-Y5</strain>
    </source>
</reference>
<feature type="compositionally biased region" description="Acidic residues" evidence="6">
    <location>
        <begin position="406"/>
        <end position="416"/>
    </location>
</feature>
<evidence type="ECO:0000256" key="1">
    <source>
        <dbReference type="ARBA" id="ARBA00003818"/>
    </source>
</evidence>
<dbReference type="Proteomes" id="UP001319870">
    <property type="component" value="Unassembled WGS sequence"/>
</dbReference>
<evidence type="ECO:0000256" key="2">
    <source>
        <dbReference type="ARBA" id="ARBA00005102"/>
    </source>
</evidence>
<dbReference type="InterPro" id="IPR037455">
    <property type="entry name" value="LucA/IucC-like"/>
</dbReference>
<evidence type="ECO:0000256" key="5">
    <source>
        <dbReference type="ARBA" id="ARBA00031122"/>
    </source>
</evidence>
<evidence type="ECO:0000313" key="9">
    <source>
        <dbReference type="Proteomes" id="UP001319870"/>
    </source>
</evidence>
<feature type="domain" description="Acyltransferase MbtK/IucB-like conserved" evidence="7">
    <location>
        <begin position="37"/>
        <end position="84"/>
    </location>
</feature>
<dbReference type="Pfam" id="PF13523">
    <property type="entry name" value="Acetyltransf_8"/>
    <property type="match status" value="1"/>
</dbReference>
<feature type="region of interest" description="Disordered" evidence="6">
    <location>
        <begin position="251"/>
        <end position="296"/>
    </location>
</feature>
<name>A0ABS7ZE20_9MICO</name>
<comment type="function">
    <text evidence="1">Acyltransferase required for the direct transfer of medium- to long-chain fatty acyl moieties from a carrier protein (MbtL) on to the epsilon-amino group of lysine residue in the mycobactin core.</text>
</comment>
<gene>
    <name evidence="8" type="ORF">LEP48_04970</name>
</gene>
<evidence type="ECO:0000259" key="7">
    <source>
        <dbReference type="SMART" id="SM01006"/>
    </source>
</evidence>
<dbReference type="InterPro" id="IPR022770">
    <property type="entry name" value="IucA/IucC-like_C"/>
</dbReference>
<accession>A0ABS7ZE20</accession>
<dbReference type="InterPro" id="IPR016181">
    <property type="entry name" value="Acyl_CoA_acyltransferase"/>
</dbReference>
<dbReference type="Gene3D" id="3.30.310.280">
    <property type="match status" value="1"/>
</dbReference>
<dbReference type="GO" id="GO:0016746">
    <property type="term" value="F:acyltransferase activity"/>
    <property type="evidence" value="ECO:0007669"/>
    <property type="project" value="UniProtKB-KW"/>
</dbReference>
<dbReference type="Gene3D" id="6.10.250.3370">
    <property type="match status" value="1"/>
</dbReference>
<keyword evidence="8" id="KW-0012">Acyltransferase</keyword>